<protein>
    <submittedName>
        <fullName evidence="2">Uncharacterized protein</fullName>
    </submittedName>
</protein>
<proteinExistence type="predicted"/>
<dbReference type="Proteomes" id="UP001055057">
    <property type="component" value="Unassembled WGS sequence"/>
</dbReference>
<sequence length="56" mass="6071">MADDHKTTPKGADTPGTKPDDKANPENTQDKMGKRLDDALEETFPSSDPVSVKITK</sequence>
<feature type="compositionally biased region" description="Basic and acidic residues" evidence="1">
    <location>
        <begin position="18"/>
        <end position="38"/>
    </location>
</feature>
<keyword evidence="3" id="KW-1185">Reference proteome</keyword>
<gene>
    <name evidence="2" type="ORF">MPOCJGCO_2861</name>
</gene>
<name>A0ABQ4TZQ9_9HYPH</name>
<reference evidence="2" key="2">
    <citation type="submission" date="2021-08" db="EMBL/GenBank/DDBJ databases">
        <authorList>
            <person name="Tani A."/>
            <person name="Ola A."/>
            <person name="Ogura Y."/>
            <person name="Katsura K."/>
            <person name="Hayashi T."/>
        </authorList>
    </citation>
    <scope>NUCLEOTIDE SEQUENCE</scope>
    <source>
        <strain evidence="2">DSM 23632</strain>
    </source>
</reference>
<evidence type="ECO:0000313" key="2">
    <source>
        <dbReference type="EMBL" id="GJE60745.1"/>
    </source>
</evidence>
<evidence type="ECO:0000256" key="1">
    <source>
        <dbReference type="SAM" id="MobiDB-lite"/>
    </source>
</evidence>
<dbReference type="RefSeq" id="WP_238183354.1">
    <property type="nucleotide sequence ID" value="NZ_BPRB01000161.1"/>
</dbReference>
<evidence type="ECO:0000313" key="3">
    <source>
        <dbReference type="Proteomes" id="UP001055057"/>
    </source>
</evidence>
<reference evidence="2" key="1">
    <citation type="journal article" date="2021" name="Front. Microbiol.">
        <title>Comprehensive Comparative Genomics and Phenotyping of Methylobacterium Species.</title>
        <authorList>
            <person name="Alessa O."/>
            <person name="Ogura Y."/>
            <person name="Fujitani Y."/>
            <person name="Takami H."/>
            <person name="Hayashi T."/>
            <person name="Sahin N."/>
            <person name="Tani A."/>
        </authorList>
    </citation>
    <scope>NUCLEOTIDE SEQUENCE</scope>
    <source>
        <strain evidence="2">DSM 23632</strain>
    </source>
</reference>
<organism evidence="2 3">
    <name type="scientific">Methylobacterium trifolii</name>
    <dbReference type="NCBI Taxonomy" id="1003092"/>
    <lineage>
        <taxon>Bacteria</taxon>
        <taxon>Pseudomonadati</taxon>
        <taxon>Pseudomonadota</taxon>
        <taxon>Alphaproteobacteria</taxon>
        <taxon>Hyphomicrobiales</taxon>
        <taxon>Methylobacteriaceae</taxon>
        <taxon>Methylobacterium</taxon>
    </lineage>
</organism>
<comment type="caution">
    <text evidence="2">The sequence shown here is derived from an EMBL/GenBank/DDBJ whole genome shotgun (WGS) entry which is preliminary data.</text>
</comment>
<feature type="region of interest" description="Disordered" evidence="1">
    <location>
        <begin position="1"/>
        <end position="56"/>
    </location>
</feature>
<accession>A0ABQ4TZQ9</accession>
<dbReference type="EMBL" id="BPRB01000161">
    <property type="protein sequence ID" value="GJE60745.1"/>
    <property type="molecule type" value="Genomic_DNA"/>
</dbReference>